<name>A0ABD5UPD5_9EURY</name>
<keyword evidence="1" id="KW-1133">Transmembrane helix</keyword>
<feature type="transmembrane region" description="Helical" evidence="1">
    <location>
        <begin position="230"/>
        <end position="251"/>
    </location>
</feature>
<proteinExistence type="predicted"/>
<protein>
    <recommendedName>
        <fullName evidence="2">DUF8164 domain-containing protein</fullName>
    </recommendedName>
</protein>
<accession>A0ABD5UPD5</accession>
<reference evidence="3 4" key="1">
    <citation type="journal article" date="2019" name="Int. J. Syst. Evol. Microbiol.">
        <title>The Global Catalogue of Microorganisms (GCM) 10K type strain sequencing project: providing services to taxonomists for standard genome sequencing and annotation.</title>
        <authorList>
            <consortium name="The Broad Institute Genomics Platform"/>
            <consortium name="The Broad Institute Genome Sequencing Center for Infectious Disease"/>
            <person name="Wu L."/>
            <person name="Ma J."/>
        </authorList>
    </citation>
    <scope>NUCLEOTIDE SEQUENCE [LARGE SCALE GENOMIC DNA]</scope>
    <source>
        <strain evidence="3 4">Y73</strain>
    </source>
</reference>
<dbReference type="AlphaFoldDB" id="A0ABD5UPD5"/>
<dbReference type="Pfam" id="PF26498">
    <property type="entry name" value="DUF8164"/>
    <property type="match status" value="1"/>
</dbReference>
<evidence type="ECO:0000256" key="1">
    <source>
        <dbReference type="SAM" id="Phobius"/>
    </source>
</evidence>
<keyword evidence="1" id="KW-0472">Membrane</keyword>
<dbReference type="RefSeq" id="WP_379771469.1">
    <property type="nucleotide sequence ID" value="NZ_JBHSXI010000030.1"/>
</dbReference>
<keyword evidence="4" id="KW-1185">Reference proteome</keyword>
<feature type="domain" description="DUF8164" evidence="2">
    <location>
        <begin position="43"/>
        <end position="241"/>
    </location>
</feature>
<comment type="caution">
    <text evidence="3">The sequence shown here is derived from an EMBL/GenBank/DDBJ whole genome shotgun (WGS) entry which is preliminary data.</text>
</comment>
<organism evidence="3 4">
    <name type="scientific">Halorubrum trueperi</name>
    <dbReference type="NCBI Taxonomy" id="2004704"/>
    <lineage>
        <taxon>Archaea</taxon>
        <taxon>Methanobacteriati</taxon>
        <taxon>Methanobacteriota</taxon>
        <taxon>Stenosarchaea group</taxon>
        <taxon>Halobacteria</taxon>
        <taxon>Halobacteriales</taxon>
        <taxon>Haloferacaceae</taxon>
        <taxon>Halorubrum</taxon>
    </lineage>
</organism>
<evidence type="ECO:0000313" key="3">
    <source>
        <dbReference type="EMBL" id="MFC6890988.1"/>
    </source>
</evidence>
<evidence type="ECO:0000313" key="4">
    <source>
        <dbReference type="Proteomes" id="UP001596333"/>
    </source>
</evidence>
<gene>
    <name evidence="3" type="ORF">ACFQEY_18535</name>
</gene>
<dbReference type="EMBL" id="JBHSXI010000030">
    <property type="protein sequence ID" value="MFC6890988.1"/>
    <property type="molecule type" value="Genomic_DNA"/>
</dbReference>
<sequence length="280" mass="31409">MSDLGFIADLDVDEYVGEMWLETQDQYSISSSPAVKYGDVSPNYEIVPSLRNTKIEPGDTIKLDLFISGYGMPNKTRLNVFGSVENIFEIKEGSVRLIPNVSGYIQNGDVQDLVRGPPARGLGLVDERSFDGLPVSTPLPSVVFVDDPGVPWDPKSYEPHAYPNVVGETFAHDGAVLRLEIDTKNAEWYSSSWYSGEYPLQLVLLYGDEERTEITKESIPIRVRTRRDKFWWLTAVIALTAALTFITRFLFEPIMDLGLLRELISILAVGVALFVLYTEM</sequence>
<dbReference type="Proteomes" id="UP001596333">
    <property type="component" value="Unassembled WGS sequence"/>
</dbReference>
<feature type="transmembrane region" description="Helical" evidence="1">
    <location>
        <begin position="257"/>
        <end position="277"/>
    </location>
</feature>
<evidence type="ECO:0000259" key="2">
    <source>
        <dbReference type="Pfam" id="PF26498"/>
    </source>
</evidence>
<keyword evidence="1" id="KW-0812">Transmembrane</keyword>
<dbReference type="InterPro" id="IPR058478">
    <property type="entry name" value="DUF8164"/>
</dbReference>